<keyword evidence="1" id="KW-0175">Coiled coil</keyword>
<comment type="caution">
    <text evidence="2">The sequence shown here is derived from an EMBL/GenBank/DDBJ whole genome shotgun (WGS) entry which is preliminary data.</text>
</comment>
<dbReference type="AlphaFoldDB" id="A0AAW0U1V7"/>
<proteinExistence type="predicted"/>
<keyword evidence="3" id="KW-1185">Reference proteome</keyword>
<name>A0AAW0U1V7_SCYPA</name>
<dbReference type="EMBL" id="JARAKH010000019">
    <property type="protein sequence ID" value="KAK8394048.1"/>
    <property type="molecule type" value="Genomic_DNA"/>
</dbReference>
<feature type="coiled-coil region" evidence="1">
    <location>
        <begin position="102"/>
        <end position="136"/>
    </location>
</feature>
<sequence>MADPQDWSEQYLRDKSEDTLLKSLDRLELKYEVALQEWQQISKVIQEKDDPQPLGRSKHLPKRLPKLATLSDINGSLPGEPAIRMKLVKVVSQCRMQEMQVRNEVQGQVEALCSRVTELEEKKTEALERMRSLLAEETMTSQNMKAAVTEVCTEQKEHAVEMDEKYHILWSNVEQLLGCCDKFLELTRPEVEALKLDAHQANESDRIQTFVSHSQERFEAPKRVSADVKSGVRLIRLSFGLCSSSSSDILQTASEAACG</sequence>
<evidence type="ECO:0000313" key="3">
    <source>
        <dbReference type="Proteomes" id="UP001487740"/>
    </source>
</evidence>
<dbReference type="Proteomes" id="UP001487740">
    <property type="component" value="Unassembled WGS sequence"/>
</dbReference>
<evidence type="ECO:0000313" key="2">
    <source>
        <dbReference type="EMBL" id="KAK8394048.1"/>
    </source>
</evidence>
<reference evidence="2 3" key="1">
    <citation type="submission" date="2023-03" db="EMBL/GenBank/DDBJ databases">
        <title>High-quality genome of Scylla paramamosain provides insights in environmental adaptation.</title>
        <authorList>
            <person name="Zhang L."/>
        </authorList>
    </citation>
    <scope>NUCLEOTIDE SEQUENCE [LARGE SCALE GENOMIC DNA]</scope>
    <source>
        <strain evidence="2">LZ_2023a</strain>
        <tissue evidence="2">Muscle</tissue>
    </source>
</reference>
<accession>A0AAW0U1V7</accession>
<organism evidence="2 3">
    <name type="scientific">Scylla paramamosain</name>
    <name type="common">Mud crab</name>
    <dbReference type="NCBI Taxonomy" id="85552"/>
    <lineage>
        <taxon>Eukaryota</taxon>
        <taxon>Metazoa</taxon>
        <taxon>Ecdysozoa</taxon>
        <taxon>Arthropoda</taxon>
        <taxon>Crustacea</taxon>
        <taxon>Multicrustacea</taxon>
        <taxon>Malacostraca</taxon>
        <taxon>Eumalacostraca</taxon>
        <taxon>Eucarida</taxon>
        <taxon>Decapoda</taxon>
        <taxon>Pleocyemata</taxon>
        <taxon>Brachyura</taxon>
        <taxon>Eubrachyura</taxon>
        <taxon>Portunoidea</taxon>
        <taxon>Portunidae</taxon>
        <taxon>Portuninae</taxon>
        <taxon>Scylla</taxon>
    </lineage>
</organism>
<evidence type="ECO:0000256" key="1">
    <source>
        <dbReference type="SAM" id="Coils"/>
    </source>
</evidence>
<gene>
    <name evidence="2" type="ORF">O3P69_006323</name>
</gene>
<protein>
    <submittedName>
        <fullName evidence="2">Uncharacterized protein</fullName>
    </submittedName>
</protein>